<dbReference type="RefSeq" id="WP_184215913.1">
    <property type="nucleotide sequence ID" value="NZ_JACHMD010000001.1"/>
</dbReference>
<dbReference type="InterPro" id="IPR012338">
    <property type="entry name" value="Beta-lactam/transpept-like"/>
</dbReference>
<evidence type="ECO:0000313" key="2">
    <source>
        <dbReference type="EMBL" id="MBB4666373.1"/>
    </source>
</evidence>
<sequence length="276" mass="29156">MSALQDAAATAMEWPAPRVSVAVITAGGDVAASAGDQNHRYRLASVTKPLSAYALLVAIEEGALSLDQPAGPAGSTVEHLLAHTAGYDFSSREVRAEPGKRRLYSNTGFEVLGDLLESETGIGFDEYAREAVFDPLGMTQTTIAGSPAAGGWSTSGDLSRFAAELQQPRLLDRGTLQRATSVVFPERRGVLPGFGVQEHNDWGLGFEIRGSKSPHWTGSTNSARTFGHFGQAGTFLWVDPEAGAAVVALTDRPFGEWAARAWPPFSDGIVAALRAG</sequence>
<dbReference type="PANTHER" id="PTHR43283">
    <property type="entry name" value="BETA-LACTAMASE-RELATED"/>
    <property type="match status" value="1"/>
</dbReference>
<evidence type="ECO:0000313" key="3">
    <source>
        <dbReference type="Proteomes" id="UP000573729"/>
    </source>
</evidence>
<name>A0A7W7BPB6_9MICO</name>
<dbReference type="Pfam" id="PF00144">
    <property type="entry name" value="Beta-lactamase"/>
    <property type="match status" value="1"/>
</dbReference>
<organism evidence="2 3">
    <name type="scientific">Microbacterium marinum</name>
    <dbReference type="NCBI Taxonomy" id="421115"/>
    <lineage>
        <taxon>Bacteria</taxon>
        <taxon>Bacillati</taxon>
        <taxon>Actinomycetota</taxon>
        <taxon>Actinomycetes</taxon>
        <taxon>Micrococcales</taxon>
        <taxon>Microbacteriaceae</taxon>
        <taxon>Microbacterium</taxon>
    </lineage>
</organism>
<evidence type="ECO:0000259" key="1">
    <source>
        <dbReference type="Pfam" id="PF00144"/>
    </source>
</evidence>
<gene>
    <name evidence="2" type="ORF">BKA24_001082</name>
</gene>
<dbReference type="SUPFAM" id="SSF56601">
    <property type="entry name" value="beta-lactamase/transpeptidase-like"/>
    <property type="match status" value="1"/>
</dbReference>
<dbReference type="Gene3D" id="3.40.710.10">
    <property type="entry name" value="DD-peptidase/beta-lactamase superfamily"/>
    <property type="match status" value="1"/>
</dbReference>
<keyword evidence="3" id="KW-1185">Reference proteome</keyword>
<comment type="caution">
    <text evidence="2">The sequence shown here is derived from an EMBL/GenBank/DDBJ whole genome shotgun (WGS) entry which is preliminary data.</text>
</comment>
<reference evidence="2 3" key="1">
    <citation type="submission" date="2020-08" db="EMBL/GenBank/DDBJ databases">
        <title>Sequencing the genomes of 1000 actinobacteria strains.</title>
        <authorList>
            <person name="Klenk H.-P."/>
        </authorList>
    </citation>
    <scope>NUCLEOTIDE SEQUENCE [LARGE SCALE GENOMIC DNA]</scope>
    <source>
        <strain evidence="2 3">DSM 24947</strain>
    </source>
</reference>
<dbReference type="PANTHER" id="PTHR43283:SF15">
    <property type="entry name" value="CONSERVED PROTEIN"/>
    <property type="match status" value="1"/>
</dbReference>
<feature type="domain" description="Beta-lactamase-related" evidence="1">
    <location>
        <begin position="17"/>
        <end position="259"/>
    </location>
</feature>
<dbReference type="Proteomes" id="UP000573729">
    <property type="component" value="Unassembled WGS sequence"/>
</dbReference>
<protein>
    <submittedName>
        <fullName evidence="2">CubicO group peptidase (Beta-lactamase class C family)</fullName>
    </submittedName>
</protein>
<dbReference type="InterPro" id="IPR050789">
    <property type="entry name" value="Diverse_Enzym_Activities"/>
</dbReference>
<dbReference type="EMBL" id="JACHMD010000001">
    <property type="protein sequence ID" value="MBB4666373.1"/>
    <property type="molecule type" value="Genomic_DNA"/>
</dbReference>
<proteinExistence type="predicted"/>
<dbReference type="InterPro" id="IPR001466">
    <property type="entry name" value="Beta-lactam-related"/>
</dbReference>
<dbReference type="AlphaFoldDB" id="A0A7W7BPB6"/>
<accession>A0A7W7BPB6</accession>